<name>A0A8K1GXY8_9PASS</name>
<comment type="caution">
    <text evidence="1">The sequence shown here is derived from an EMBL/GenBank/DDBJ whole genome shotgun (WGS) entry which is preliminary data.</text>
</comment>
<proteinExistence type="predicted"/>
<gene>
    <name evidence="1" type="ORF">HGM15179_000810</name>
</gene>
<dbReference type="Proteomes" id="UP000796761">
    <property type="component" value="Unassembled WGS sequence"/>
</dbReference>
<organism evidence="1 2">
    <name type="scientific">Zosterops borbonicus</name>
    <dbReference type="NCBI Taxonomy" id="364589"/>
    <lineage>
        <taxon>Eukaryota</taxon>
        <taxon>Metazoa</taxon>
        <taxon>Chordata</taxon>
        <taxon>Craniata</taxon>
        <taxon>Vertebrata</taxon>
        <taxon>Euteleostomi</taxon>
        <taxon>Archelosauria</taxon>
        <taxon>Archosauria</taxon>
        <taxon>Dinosauria</taxon>
        <taxon>Saurischia</taxon>
        <taxon>Theropoda</taxon>
        <taxon>Coelurosauria</taxon>
        <taxon>Aves</taxon>
        <taxon>Neognathae</taxon>
        <taxon>Neoaves</taxon>
        <taxon>Telluraves</taxon>
        <taxon>Australaves</taxon>
        <taxon>Passeriformes</taxon>
        <taxon>Sylvioidea</taxon>
        <taxon>Zosteropidae</taxon>
        <taxon>Zosterops</taxon>
    </lineage>
</organism>
<accession>A0A8K1GXY8</accession>
<keyword evidence="2" id="KW-1185">Reference proteome</keyword>
<evidence type="ECO:0000313" key="2">
    <source>
        <dbReference type="Proteomes" id="UP000796761"/>
    </source>
</evidence>
<evidence type="ECO:0000313" key="1">
    <source>
        <dbReference type="EMBL" id="TRZ26198.1"/>
    </source>
</evidence>
<dbReference type="EMBL" id="SWJQ01000015">
    <property type="protein sequence ID" value="TRZ26198.1"/>
    <property type="molecule type" value="Genomic_DNA"/>
</dbReference>
<dbReference type="AlphaFoldDB" id="A0A8K1GXY8"/>
<sequence length="108" mass="12352">MGLRKDVKHSSYEEQLRELEKFSQRKEDSEGVVIALYNYLKGECSEVDISLFYRVTSVRTSKNSFKLCQGHLDWLLGSTLLLKGLSSIGTVWVESPSLEVFKTHRHGT</sequence>
<protein>
    <submittedName>
        <fullName evidence="1">Uncharacterized protein</fullName>
    </submittedName>
</protein>
<reference evidence="1" key="1">
    <citation type="submission" date="2019-04" db="EMBL/GenBank/DDBJ databases">
        <title>Genome assembly of Zosterops borbonicus 15179.</title>
        <authorList>
            <person name="Leroy T."/>
            <person name="Anselmetti Y."/>
            <person name="Tilak M.-K."/>
            <person name="Nabholz B."/>
        </authorList>
    </citation>
    <scope>NUCLEOTIDE SEQUENCE</scope>
    <source>
        <strain evidence="1">HGM_15179</strain>
        <tissue evidence="1">Muscle</tissue>
    </source>
</reference>